<gene>
    <name evidence="2" type="ORF">BDA99DRAFT_504586</name>
</gene>
<reference evidence="2" key="2">
    <citation type="submission" date="2023-02" db="EMBL/GenBank/DDBJ databases">
        <authorList>
            <consortium name="DOE Joint Genome Institute"/>
            <person name="Mondo S.J."/>
            <person name="Chang Y."/>
            <person name="Wang Y."/>
            <person name="Ahrendt S."/>
            <person name="Andreopoulos W."/>
            <person name="Barry K."/>
            <person name="Beard J."/>
            <person name="Benny G.L."/>
            <person name="Blankenship S."/>
            <person name="Bonito G."/>
            <person name="Cuomo C."/>
            <person name="Desiro A."/>
            <person name="Gervers K.A."/>
            <person name="Hundley H."/>
            <person name="Kuo A."/>
            <person name="LaButti K."/>
            <person name="Lang B.F."/>
            <person name="Lipzen A."/>
            <person name="O'Donnell K."/>
            <person name="Pangilinan J."/>
            <person name="Reynolds N."/>
            <person name="Sandor L."/>
            <person name="Smith M.W."/>
            <person name="Tsang A."/>
            <person name="Grigoriev I.V."/>
            <person name="Stajich J.E."/>
            <person name="Spatafora J.W."/>
        </authorList>
    </citation>
    <scope>NUCLEOTIDE SEQUENCE</scope>
    <source>
        <strain evidence="2">RSA 2281</strain>
    </source>
</reference>
<sequence>MNKSILPIQPTHLGLFEQRFQQIQNTLNNGTHHQLIQDVTTAIDDVFQSQLLVLLDIRAYAHAMQGHYKLACTDAQQMIEYAPRVPTGYIRQGIIYSMYGRQTQAIEIFDRCLELPVVNYISDRKLNKDSGQQQLQNENDMERLLACKNEAILLNQKRVDFIAQLPIEIINDIIPLLPKSTKVSCMRVSKIYCYRTLNCAGAWKTLSANESREDSQIAVMMESISGHIEKLRINTPNKAVCSKYLQCMRNGLFKRIRSLTMTGCCTGDLRSSAFVLSTALWQARSTLRYFEIHIDDDFNKVTLTDILLVCSNITDLTYIAHNTLVDLRDQDLIGLHNENLPLASLEVKSSNITKQTVKTILQRYIQLRRLVINGCDSSVIDSIDQYATENLEILGYNTRNVPTLQSQQQQQLSLPPSPPLDDYTQNQDIKQMDVTRGLRKIIAMNNDQGRMVHTSTFFPIIYKNRKSIETISISLTDLIRDEVQDINSAYPDFRLNRLTDITFWPTPRLQRLLLQSIPSTITTLKHVTIRYSEDASDIYRMLLRLPPLETLRILSVDTTGLEKQCLVELFERYAQLSESSHGSVSLKTVSLWHGDLVDDTVLSVLGDIKTLHHVTLWDLHSVTTQGLQDLMKKLYNQLTCIDIKAMSAVTDIVVAELGGSDTLTTIGLDGLPKVTNQGIRALIDKKVSNPKLSSLTITNCSSVTDECIQYVKHKVDAVVHG</sequence>
<evidence type="ECO:0000256" key="1">
    <source>
        <dbReference type="SAM" id="MobiDB-lite"/>
    </source>
</evidence>
<name>A0AAD5K3S7_9FUNG</name>
<protein>
    <recommendedName>
        <fullName evidence="4">F-box domain-containing protein</fullName>
    </recommendedName>
</protein>
<dbReference type="Gene3D" id="1.25.40.10">
    <property type="entry name" value="Tetratricopeptide repeat domain"/>
    <property type="match status" value="1"/>
</dbReference>
<evidence type="ECO:0008006" key="4">
    <source>
        <dbReference type="Google" id="ProtNLM"/>
    </source>
</evidence>
<evidence type="ECO:0000313" key="3">
    <source>
        <dbReference type="Proteomes" id="UP001209540"/>
    </source>
</evidence>
<dbReference type="Gene3D" id="3.80.10.10">
    <property type="entry name" value="Ribonuclease Inhibitor"/>
    <property type="match status" value="2"/>
</dbReference>
<organism evidence="2 3">
    <name type="scientific">Phascolomyces articulosus</name>
    <dbReference type="NCBI Taxonomy" id="60185"/>
    <lineage>
        <taxon>Eukaryota</taxon>
        <taxon>Fungi</taxon>
        <taxon>Fungi incertae sedis</taxon>
        <taxon>Mucoromycota</taxon>
        <taxon>Mucoromycotina</taxon>
        <taxon>Mucoromycetes</taxon>
        <taxon>Mucorales</taxon>
        <taxon>Lichtheimiaceae</taxon>
        <taxon>Phascolomyces</taxon>
    </lineage>
</organism>
<accession>A0AAD5K3S7</accession>
<dbReference type="InterPro" id="IPR032675">
    <property type="entry name" value="LRR_dom_sf"/>
</dbReference>
<dbReference type="PANTHER" id="PTHR13318">
    <property type="entry name" value="PARTNER OF PAIRED, ISOFORM B-RELATED"/>
    <property type="match status" value="1"/>
</dbReference>
<dbReference type="EMBL" id="JAIXMP010000009">
    <property type="protein sequence ID" value="KAI9268002.1"/>
    <property type="molecule type" value="Genomic_DNA"/>
</dbReference>
<dbReference type="SUPFAM" id="SSF52047">
    <property type="entry name" value="RNI-like"/>
    <property type="match status" value="1"/>
</dbReference>
<dbReference type="PANTHER" id="PTHR13318:SF190">
    <property type="entry name" value="PARTNER OF PAIRED, ISOFORM B"/>
    <property type="match status" value="1"/>
</dbReference>
<comment type="caution">
    <text evidence="2">The sequence shown here is derived from an EMBL/GenBank/DDBJ whole genome shotgun (WGS) entry which is preliminary data.</text>
</comment>
<dbReference type="SUPFAM" id="SSF48452">
    <property type="entry name" value="TPR-like"/>
    <property type="match status" value="1"/>
</dbReference>
<dbReference type="Proteomes" id="UP001209540">
    <property type="component" value="Unassembled WGS sequence"/>
</dbReference>
<dbReference type="GO" id="GO:0019005">
    <property type="term" value="C:SCF ubiquitin ligase complex"/>
    <property type="evidence" value="ECO:0007669"/>
    <property type="project" value="TreeGrafter"/>
</dbReference>
<feature type="region of interest" description="Disordered" evidence="1">
    <location>
        <begin position="406"/>
        <end position="425"/>
    </location>
</feature>
<dbReference type="InterPro" id="IPR036047">
    <property type="entry name" value="F-box-like_dom_sf"/>
</dbReference>
<dbReference type="AlphaFoldDB" id="A0AAD5K3S7"/>
<evidence type="ECO:0000313" key="2">
    <source>
        <dbReference type="EMBL" id="KAI9268002.1"/>
    </source>
</evidence>
<proteinExistence type="predicted"/>
<reference evidence="2" key="1">
    <citation type="journal article" date="2022" name="IScience">
        <title>Evolution of zygomycete secretomes and the origins of terrestrial fungal ecologies.</title>
        <authorList>
            <person name="Chang Y."/>
            <person name="Wang Y."/>
            <person name="Mondo S."/>
            <person name="Ahrendt S."/>
            <person name="Andreopoulos W."/>
            <person name="Barry K."/>
            <person name="Beard J."/>
            <person name="Benny G.L."/>
            <person name="Blankenship S."/>
            <person name="Bonito G."/>
            <person name="Cuomo C."/>
            <person name="Desiro A."/>
            <person name="Gervers K.A."/>
            <person name="Hundley H."/>
            <person name="Kuo A."/>
            <person name="LaButti K."/>
            <person name="Lang B.F."/>
            <person name="Lipzen A."/>
            <person name="O'Donnell K."/>
            <person name="Pangilinan J."/>
            <person name="Reynolds N."/>
            <person name="Sandor L."/>
            <person name="Smith M.E."/>
            <person name="Tsang A."/>
            <person name="Grigoriev I.V."/>
            <person name="Stajich J.E."/>
            <person name="Spatafora J.W."/>
        </authorList>
    </citation>
    <scope>NUCLEOTIDE SEQUENCE</scope>
    <source>
        <strain evidence="2">RSA 2281</strain>
    </source>
</reference>
<dbReference type="SUPFAM" id="SSF81383">
    <property type="entry name" value="F-box domain"/>
    <property type="match status" value="1"/>
</dbReference>
<dbReference type="InterPro" id="IPR011990">
    <property type="entry name" value="TPR-like_helical_dom_sf"/>
</dbReference>
<dbReference type="GO" id="GO:0031146">
    <property type="term" value="P:SCF-dependent proteasomal ubiquitin-dependent protein catabolic process"/>
    <property type="evidence" value="ECO:0007669"/>
    <property type="project" value="TreeGrafter"/>
</dbReference>
<keyword evidence="3" id="KW-1185">Reference proteome</keyword>